<dbReference type="EMBL" id="CP012159">
    <property type="protein sequence ID" value="AKT38518.1"/>
    <property type="molecule type" value="Genomic_DNA"/>
</dbReference>
<evidence type="ECO:0000259" key="3">
    <source>
        <dbReference type="Pfam" id="PF13529"/>
    </source>
</evidence>
<feature type="compositionally biased region" description="Low complexity" evidence="1">
    <location>
        <begin position="15"/>
        <end position="29"/>
    </location>
</feature>
<dbReference type="InterPro" id="IPR036365">
    <property type="entry name" value="PGBD-like_sf"/>
</dbReference>
<dbReference type="AlphaFoldDB" id="A0A0K1ED65"/>
<feature type="domain" description="Peptidoglycan binding-like" evidence="2">
    <location>
        <begin position="364"/>
        <end position="398"/>
    </location>
</feature>
<feature type="compositionally biased region" description="Acidic residues" evidence="1">
    <location>
        <begin position="1"/>
        <end position="14"/>
    </location>
</feature>
<organism evidence="4 5">
    <name type="scientific">Chondromyces crocatus</name>
    <dbReference type="NCBI Taxonomy" id="52"/>
    <lineage>
        <taxon>Bacteria</taxon>
        <taxon>Pseudomonadati</taxon>
        <taxon>Myxococcota</taxon>
        <taxon>Polyangia</taxon>
        <taxon>Polyangiales</taxon>
        <taxon>Polyangiaceae</taxon>
        <taxon>Chondromyces</taxon>
    </lineage>
</organism>
<feature type="domain" description="Peptidase C39-like" evidence="3">
    <location>
        <begin position="179"/>
        <end position="335"/>
    </location>
</feature>
<proteinExistence type="predicted"/>
<evidence type="ECO:0000313" key="5">
    <source>
        <dbReference type="Proteomes" id="UP000067626"/>
    </source>
</evidence>
<dbReference type="SUPFAM" id="SSF47090">
    <property type="entry name" value="PGBD-like"/>
    <property type="match status" value="1"/>
</dbReference>
<dbReference type="OrthoDB" id="5512387at2"/>
<dbReference type="Pfam" id="PF01471">
    <property type="entry name" value="PG_binding_1"/>
    <property type="match status" value="1"/>
</dbReference>
<name>A0A0K1ED65_CHOCO</name>
<dbReference type="KEGG" id="ccro:CMC5_026650"/>
<evidence type="ECO:0000259" key="2">
    <source>
        <dbReference type="Pfam" id="PF01471"/>
    </source>
</evidence>
<feature type="region of interest" description="Disordered" evidence="1">
    <location>
        <begin position="1"/>
        <end position="29"/>
    </location>
</feature>
<dbReference type="RefSeq" id="WP_050430731.1">
    <property type="nucleotide sequence ID" value="NZ_CP012159.1"/>
</dbReference>
<gene>
    <name evidence="4" type="ORF">CMC5_026650</name>
</gene>
<dbReference type="Proteomes" id="UP000067626">
    <property type="component" value="Chromosome"/>
</dbReference>
<sequence>MAGTDTDTDLDTATDTDANPDAANRAASDYEATNGCPCDYTVEVKVVTRAGEIPIQGAQVKLDGALLGNTNAEGEAGSSGQREEHSVQIEAAYVNAAENLKRETFQLRIDGIDALAGSYNLGESSNVILKIRDVLGTGTAALSGDADFEDRYPTEPDSVTFDAATRRFTVLVKMATLSLSVPYRNQNDGSETLVGVNATFSGDLLCMPTSTQMLFSYWGVQNAEGDSIDRNAVMQGTYDASSNKTTVFPTPWQRWDELRAWSRTVVSDPLSVGASVPNGRDNANVPSATANGMRDRLVLGEPFIVSIEGGHIMCIRGAVVDHADEVQWLISNDPYGNLNGVDSVYGGVDIGESVGAGGVNDPGDVSAVQDVLRSLGHYNGPVHGEVDDATIAAIRSFQNGGDGRVDPGGGTERRLNQTLGGRDNPWYSRDENEINTASGDGSARGKHVYYNGETESKPRRLRLNASSRLMILNRSPSLTREEVATRLTEGVVPRE</sequence>
<dbReference type="InterPro" id="IPR002477">
    <property type="entry name" value="Peptidoglycan-bd-like"/>
</dbReference>
<reference evidence="4 5" key="1">
    <citation type="submission" date="2015-07" db="EMBL/GenBank/DDBJ databases">
        <title>Genome analysis of myxobacterium Chondromyces crocatus Cm c5 reveals a high potential for natural compound synthesis and the genetic basis for the loss of fruiting body formation.</title>
        <authorList>
            <person name="Zaburannyi N."/>
            <person name="Bunk B."/>
            <person name="Maier J."/>
            <person name="Overmann J."/>
            <person name="Mueller R."/>
        </authorList>
    </citation>
    <scope>NUCLEOTIDE SEQUENCE [LARGE SCALE GENOMIC DNA]</scope>
    <source>
        <strain evidence="4 5">Cm c5</strain>
    </source>
</reference>
<keyword evidence="5" id="KW-1185">Reference proteome</keyword>
<evidence type="ECO:0000256" key="1">
    <source>
        <dbReference type="SAM" id="MobiDB-lite"/>
    </source>
</evidence>
<dbReference type="PATRIC" id="fig|52.7.peg.2919"/>
<protein>
    <submittedName>
        <fullName evidence="4">Uncharacterized protein</fullName>
    </submittedName>
</protein>
<dbReference type="Gene3D" id="1.10.101.10">
    <property type="entry name" value="PGBD-like superfamily/PGBD"/>
    <property type="match status" value="1"/>
</dbReference>
<dbReference type="InterPro" id="IPR039564">
    <property type="entry name" value="Peptidase_C39-like"/>
</dbReference>
<dbReference type="Pfam" id="PF13529">
    <property type="entry name" value="Peptidase_C39_2"/>
    <property type="match status" value="1"/>
</dbReference>
<evidence type="ECO:0000313" key="4">
    <source>
        <dbReference type="EMBL" id="AKT38518.1"/>
    </source>
</evidence>
<accession>A0A0K1ED65</accession>
<dbReference type="InterPro" id="IPR036366">
    <property type="entry name" value="PGBDSf"/>
</dbReference>